<name>A0A699SQ86_TANCI</name>
<proteinExistence type="predicted"/>
<protein>
    <submittedName>
        <fullName evidence="1">Uncharacterized protein</fullName>
    </submittedName>
</protein>
<comment type="caution">
    <text evidence="1">The sequence shown here is derived from an EMBL/GenBank/DDBJ whole genome shotgun (WGS) entry which is preliminary data.</text>
</comment>
<feature type="non-terminal residue" evidence="1">
    <location>
        <position position="1"/>
    </location>
</feature>
<gene>
    <name evidence="1" type="ORF">Tci_872054</name>
</gene>
<organism evidence="1">
    <name type="scientific">Tanacetum cinerariifolium</name>
    <name type="common">Dalmatian daisy</name>
    <name type="synonym">Chrysanthemum cinerariifolium</name>
    <dbReference type="NCBI Taxonomy" id="118510"/>
    <lineage>
        <taxon>Eukaryota</taxon>
        <taxon>Viridiplantae</taxon>
        <taxon>Streptophyta</taxon>
        <taxon>Embryophyta</taxon>
        <taxon>Tracheophyta</taxon>
        <taxon>Spermatophyta</taxon>
        <taxon>Magnoliopsida</taxon>
        <taxon>eudicotyledons</taxon>
        <taxon>Gunneridae</taxon>
        <taxon>Pentapetalae</taxon>
        <taxon>asterids</taxon>
        <taxon>campanulids</taxon>
        <taxon>Asterales</taxon>
        <taxon>Asteraceae</taxon>
        <taxon>Asteroideae</taxon>
        <taxon>Anthemideae</taxon>
        <taxon>Anthemidinae</taxon>
        <taxon>Tanacetum</taxon>
    </lineage>
</organism>
<dbReference type="EMBL" id="BKCJ011182552">
    <property type="protein sequence ID" value="GFD00085.1"/>
    <property type="molecule type" value="Genomic_DNA"/>
</dbReference>
<sequence>KCFVSGSKSHLIKDCDVYDTVDNFLSVILKVASVPAGSRNSSASTSAGRSIPVASRNRPASIHTGRHIPAGRSVPTGWTNHAAKPFFKPTNLYFDNVFWLGIYKQMSMNKERWGSTVKSSPGYSWRYNRPYMKWGSKNNGGSYQSTWFRT</sequence>
<evidence type="ECO:0000313" key="1">
    <source>
        <dbReference type="EMBL" id="GFD00085.1"/>
    </source>
</evidence>
<dbReference type="AlphaFoldDB" id="A0A699SQ86"/>
<reference evidence="1" key="1">
    <citation type="journal article" date="2019" name="Sci. Rep.">
        <title>Draft genome of Tanacetum cinerariifolium, the natural source of mosquito coil.</title>
        <authorList>
            <person name="Yamashiro T."/>
            <person name="Shiraishi A."/>
            <person name="Satake H."/>
            <person name="Nakayama K."/>
        </authorList>
    </citation>
    <scope>NUCLEOTIDE SEQUENCE</scope>
</reference>
<accession>A0A699SQ86</accession>